<gene>
    <name evidence="1" type="ORF">DLM75_07030</name>
</gene>
<organism evidence="1 2">
    <name type="scientific">Leptospira stimsonii</name>
    <dbReference type="NCBI Taxonomy" id="2202203"/>
    <lineage>
        <taxon>Bacteria</taxon>
        <taxon>Pseudomonadati</taxon>
        <taxon>Spirochaetota</taxon>
        <taxon>Spirochaetia</taxon>
        <taxon>Leptospirales</taxon>
        <taxon>Leptospiraceae</taxon>
        <taxon>Leptospira</taxon>
    </lineage>
</organism>
<evidence type="ECO:0000313" key="2">
    <source>
        <dbReference type="Proteomes" id="UP000265798"/>
    </source>
</evidence>
<dbReference type="Proteomes" id="UP000265798">
    <property type="component" value="Unassembled WGS sequence"/>
</dbReference>
<dbReference type="RefSeq" id="WP_118967709.1">
    <property type="nucleotide sequence ID" value="NZ_QHCT01000001.1"/>
</dbReference>
<accession>A0A396ZCB3</accession>
<name>A0A396ZCB3_9LEPT</name>
<dbReference type="AlphaFoldDB" id="A0A396ZCB3"/>
<dbReference type="OrthoDB" id="343721at2"/>
<proteinExistence type="predicted"/>
<reference evidence="2" key="1">
    <citation type="submission" date="2018-05" db="EMBL/GenBank/DDBJ databases">
        <title>Leptospira yasudae sp. nov. and Leptospira stimsonii sp. nov., two pathogenic species of the genus Leptospira isolated from environmental sources.</title>
        <authorList>
            <person name="Casanovas-Massana A."/>
            <person name="Hamond C."/>
            <person name="Santos L.A."/>
            <person name="Hacker K.P."/>
            <person name="Balassiano I."/>
            <person name="Medeiros M.A."/>
            <person name="Reis M.G."/>
            <person name="Ko A.I."/>
            <person name="Wunder E.A."/>
        </authorList>
    </citation>
    <scope>NUCLEOTIDE SEQUENCE [LARGE SCALE GENOMIC DNA]</scope>
    <source>
        <strain evidence="2">Yale</strain>
    </source>
</reference>
<dbReference type="EMBL" id="QHCT01000001">
    <property type="protein sequence ID" value="RHX92911.1"/>
    <property type="molecule type" value="Genomic_DNA"/>
</dbReference>
<comment type="caution">
    <text evidence="1">The sequence shown here is derived from an EMBL/GenBank/DDBJ whole genome shotgun (WGS) entry which is preliminary data.</text>
</comment>
<protein>
    <submittedName>
        <fullName evidence="1">Uncharacterized protein</fullName>
    </submittedName>
</protein>
<sequence>MRTSIRNKTLGNLPVPSSKKKTSLSKVKVAKLALSIFLIFVSYGLRAHGDEHPGPNGGAIRMPGSFHTELIVLKEGFKIYLLDVSFQNPITKESSLQAKLIDGKKEQKLECQAHPDHFFCPSSKIPTSGKLILQASRAKLKGAEVVYELPLPKK</sequence>
<evidence type="ECO:0000313" key="1">
    <source>
        <dbReference type="EMBL" id="RHX92911.1"/>
    </source>
</evidence>